<proteinExistence type="predicted"/>
<dbReference type="InterPro" id="IPR038713">
    <property type="entry name" value="Terminase_Gp1_N_sf"/>
</dbReference>
<dbReference type="Pfam" id="PF03592">
    <property type="entry name" value="Terminase_2"/>
    <property type="match status" value="1"/>
</dbReference>
<keyword evidence="2" id="KW-0231">Viral genome packaging</keyword>
<keyword evidence="4" id="KW-1185">Reference proteome</keyword>
<organism evidence="3 4">
    <name type="scientific">Paenibacillus ottowii</name>
    <dbReference type="NCBI Taxonomy" id="2315729"/>
    <lineage>
        <taxon>Bacteria</taxon>
        <taxon>Bacillati</taxon>
        <taxon>Bacillota</taxon>
        <taxon>Bacilli</taxon>
        <taxon>Bacillales</taxon>
        <taxon>Paenibacillaceae</taxon>
        <taxon>Paenibacillus</taxon>
    </lineage>
</organism>
<sequence length="131" mass="14574">MADLSPKQLVFVQEYLRHNNITAAAKAAGYSEKSAHVQGSRMLKNDKVKQYLNKNEQNLNRDLREMFVADAVKAYEVMKEIMNDPAAQHKDRLSAAKDLLDRAGYKATDKIVADVNSEGTVTVVFDAGMSP</sequence>
<evidence type="ECO:0000256" key="2">
    <source>
        <dbReference type="ARBA" id="ARBA00023219"/>
    </source>
</evidence>
<gene>
    <name evidence="3" type="ORF">FKV70_19000</name>
</gene>
<evidence type="ECO:0000313" key="4">
    <source>
        <dbReference type="Proteomes" id="UP000319219"/>
    </source>
</evidence>
<evidence type="ECO:0000256" key="1">
    <source>
        <dbReference type="ARBA" id="ARBA00022612"/>
    </source>
</evidence>
<evidence type="ECO:0000313" key="3">
    <source>
        <dbReference type="EMBL" id="TQR97321.1"/>
    </source>
</evidence>
<name>A0ABY3B0V7_9BACL</name>
<dbReference type="InterPro" id="IPR005335">
    <property type="entry name" value="Terminase_ssu"/>
</dbReference>
<keyword evidence="1" id="KW-1188">Viral release from host cell</keyword>
<dbReference type="RefSeq" id="WP_142613835.1">
    <property type="nucleotide sequence ID" value="NZ_VIJZ01000008.1"/>
</dbReference>
<dbReference type="PANTHER" id="PTHR41328">
    <property type="entry name" value="TERMINASE SMALL SUBUNIT-RELATED"/>
    <property type="match status" value="1"/>
</dbReference>
<protein>
    <submittedName>
        <fullName evidence="3">Terminase small subunit</fullName>
    </submittedName>
</protein>
<dbReference type="Gene3D" id="1.10.10.1400">
    <property type="entry name" value="Terminase, small subunit, N-terminal DNA-binding domain, HTH motif"/>
    <property type="match status" value="1"/>
</dbReference>
<comment type="caution">
    <text evidence="3">The sequence shown here is derived from an EMBL/GenBank/DDBJ whole genome shotgun (WGS) entry which is preliminary data.</text>
</comment>
<reference evidence="3 4" key="1">
    <citation type="submission" date="2019-07" db="EMBL/GenBank/DDBJ databases">
        <title>Paenibacillus ottowii sp. nov. isolated from a fermentation system processing bovine manure.</title>
        <authorList>
            <person name="Velazquez L.F."/>
            <person name="Rajbanshi S."/>
            <person name="Guan S."/>
            <person name="Hinchee M."/>
            <person name="Welsh A."/>
        </authorList>
    </citation>
    <scope>NUCLEOTIDE SEQUENCE [LARGE SCALE GENOMIC DNA]</scope>
    <source>
        <strain evidence="3 4">MS2379</strain>
    </source>
</reference>
<dbReference type="Proteomes" id="UP000319219">
    <property type="component" value="Unassembled WGS sequence"/>
</dbReference>
<dbReference type="InterPro" id="IPR052404">
    <property type="entry name" value="SPP1-like_terminase"/>
</dbReference>
<dbReference type="PANTHER" id="PTHR41328:SF2">
    <property type="entry name" value="TERMINASE SMALL SUBUNIT"/>
    <property type="match status" value="1"/>
</dbReference>
<accession>A0ABY3B0V7</accession>
<dbReference type="EMBL" id="VIJZ01000008">
    <property type="protein sequence ID" value="TQR97321.1"/>
    <property type="molecule type" value="Genomic_DNA"/>
</dbReference>